<dbReference type="AlphaFoldDB" id="A0A3B0W1Q4"/>
<accession>A0A3B0W1Q4</accession>
<evidence type="ECO:0000313" key="1">
    <source>
        <dbReference type="EMBL" id="VAW44647.1"/>
    </source>
</evidence>
<evidence type="ECO:0008006" key="2">
    <source>
        <dbReference type="Google" id="ProtNLM"/>
    </source>
</evidence>
<reference evidence="1" key="1">
    <citation type="submission" date="2018-06" db="EMBL/GenBank/DDBJ databases">
        <authorList>
            <person name="Zhirakovskaya E."/>
        </authorList>
    </citation>
    <scope>NUCLEOTIDE SEQUENCE</scope>
</reference>
<gene>
    <name evidence="1" type="ORF">MNBD_GAMMA04-967</name>
</gene>
<dbReference type="CDD" id="cd22233">
    <property type="entry name" value="RHH_CopAso-like"/>
    <property type="match status" value="1"/>
</dbReference>
<organism evidence="1">
    <name type="scientific">hydrothermal vent metagenome</name>
    <dbReference type="NCBI Taxonomy" id="652676"/>
    <lineage>
        <taxon>unclassified sequences</taxon>
        <taxon>metagenomes</taxon>
        <taxon>ecological metagenomes</taxon>
    </lineage>
</organism>
<dbReference type="InterPro" id="IPR010985">
    <property type="entry name" value="Ribbon_hlx_hlx"/>
</dbReference>
<proteinExistence type="predicted"/>
<sequence>MLSVRLDAKTEQFLETIAAETQRSKSFFVKEALKNYMEDMEDYYDAQVRSKDNNRHLISLEELEKSLDL</sequence>
<dbReference type="EMBL" id="UOFB01000054">
    <property type="protein sequence ID" value="VAW44647.1"/>
    <property type="molecule type" value="Genomic_DNA"/>
</dbReference>
<dbReference type="SUPFAM" id="SSF47598">
    <property type="entry name" value="Ribbon-helix-helix"/>
    <property type="match status" value="1"/>
</dbReference>
<protein>
    <recommendedName>
        <fullName evidence="2">RelB/StbD replicon stabilization protein (Antitoxin to RelE/StbE)</fullName>
    </recommendedName>
</protein>
<name>A0A3B0W1Q4_9ZZZZ</name>
<dbReference type="GO" id="GO:0006355">
    <property type="term" value="P:regulation of DNA-templated transcription"/>
    <property type="evidence" value="ECO:0007669"/>
    <property type="project" value="InterPro"/>
</dbReference>